<dbReference type="RefSeq" id="WP_321551941.1">
    <property type="nucleotide sequence ID" value="NZ_JAXIVS010000030.1"/>
</dbReference>
<dbReference type="EMBL" id="JAXIVS010000030">
    <property type="protein sequence ID" value="MDY7233228.1"/>
    <property type="molecule type" value="Genomic_DNA"/>
</dbReference>
<feature type="compositionally biased region" description="Basic and acidic residues" evidence="1">
    <location>
        <begin position="378"/>
        <end position="388"/>
    </location>
</feature>
<evidence type="ECO:0000256" key="2">
    <source>
        <dbReference type="SAM" id="SignalP"/>
    </source>
</evidence>
<gene>
    <name evidence="3" type="ORF">SYV04_42975</name>
</gene>
<feature type="chain" id="PRO_5047101913" description="Lipoprotein" evidence="2">
    <location>
        <begin position="20"/>
        <end position="388"/>
    </location>
</feature>
<evidence type="ECO:0000256" key="1">
    <source>
        <dbReference type="SAM" id="MobiDB-lite"/>
    </source>
</evidence>
<feature type="compositionally biased region" description="Polar residues" evidence="1">
    <location>
        <begin position="364"/>
        <end position="377"/>
    </location>
</feature>
<evidence type="ECO:0000313" key="3">
    <source>
        <dbReference type="EMBL" id="MDY7233228.1"/>
    </source>
</evidence>
<keyword evidence="2" id="KW-0732">Signal</keyword>
<feature type="signal peptide" evidence="2">
    <location>
        <begin position="1"/>
        <end position="19"/>
    </location>
</feature>
<comment type="caution">
    <text evidence="3">The sequence shown here is derived from an EMBL/GenBank/DDBJ whole genome shotgun (WGS) entry which is preliminary data.</text>
</comment>
<name>A0ABU5HID2_9BACT</name>
<dbReference type="Proteomes" id="UP001291309">
    <property type="component" value="Unassembled WGS sequence"/>
</dbReference>
<organism evidence="3 4">
    <name type="scientific">Hyalangium rubrum</name>
    <dbReference type="NCBI Taxonomy" id="3103134"/>
    <lineage>
        <taxon>Bacteria</taxon>
        <taxon>Pseudomonadati</taxon>
        <taxon>Myxococcota</taxon>
        <taxon>Myxococcia</taxon>
        <taxon>Myxococcales</taxon>
        <taxon>Cystobacterineae</taxon>
        <taxon>Archangiaceae</taxon>
        <taxon>Hyalangium</taxon>
    </lineage>
</organism>
<dbReference type="PROSITE" id="PS51257">
    <property type="entry name" value="PROKAR_LIPOPROTEIN"/>
    <property type="match status" value="1"/>
</dbReference>
<keyword evidence="4" id="KW-1185">Reference proteome</keyword>
<evidence type="ECO:0000313" key="4">
    <source>
        <dbReference type="Proteomes" id="UP001291309"/>
    </source>
</evidence>
<accession>A0ABU5HID2</accession>
<feature type="region of interest" description="Disordered" evidence="1">
    <location>
        <begin position="364"/>
        <end position="388"/>
    </location>
</feature>
<protein>
    <recommendedName>
        <fullName evidence="5">Lipoprotein</fullName>
    </recommendedName>
</protein>
<reference evidence="3 4" key="1">
    <citation type="submission" date="2023-12" db="EMBL/GenBank/DDBJ databases">
        <title>the genome sequence of Hyalangium sp. s54d21.</title>
        <authorList>
            <person name="Zhang X."/>
        </authorList>
    </citation>
    <scope>NUCLEOTIDE SEQUENCE [LARGE SCALE GENOMIC DNA]</scope>
    <source>
        <strain evidence="4">s54d21</strain>
    </source>
</reference>
<sequence length="388" mass="40726">MKLRHVVVASVVLTTVACAPIQKQGTAPTGGTAVKIGNQLPFDAASCSTSTKLPANVTPNGLLGALATARPAVMECLVAPTSRGPAQTSKVLVKASLSEQAGTYTITGENLTPEGQACVQKVMETGVPLAPIAKGAQPVSVEIDFSHEAGRSLGVTMGENPVSDYSGAVRLGQAQWCDCYAPFATTVPPTLKANIKLTKAQPNPTDVSFDPAGSPEGDALAACLKGKMMALPVAATDDIQFTRNFTHFNSKATEPAANMTPEYRFFQLELSRNLRTAEANLALGAHEGASDAYDSTLMKSQKAKGKMAGEVTAKCQQLMDAGNAWVSALQAQQKAEQATLASATELKAKDAMWAQAEGQLQQVTTRTQEDLTNAQSRIKSDQEACARK</sequence>
<evidence type="ECO:0008006" key="5">
    <source>
        <dbReference type="Google" id="ProtNLM"/>
    </source>
</evidence>
<proteinExistence type="predicted"/>